<dbReference type="InterPro" id="IPR017972">
    <property type="entry name" value="Cyt_P450_CS"/>
</dbReference>
<dbReference type="EMBL" id="JAPEVB010000007">
    <property type="protein sequence ID" value="KAJ4385468.1"/>
    <property type="molecule type" value="Genomic_DNA"/>
</dbReference>
<dbReference type="PANTHER" id="PTHR24305:SF157">
    <property type="entry name" value="N-ACETYLTRYPTOPHAN 6-HYDROXYLASE IVOC-RELATED"/>
    <property type="match status" value="1"/>
</dbReference>
<dbReference type="InterPro" id="IPR036396">
    <property type="entry name" value="Cyt_P450_sf"/>
</dbReference>
<comment type="caution">
    <text evidence="11">The sequence shown here is derived from an EMBL/GenBank/DDBJ whole genome shotgun (WGS) entry which is preliminary data.</text>
</comment>
<keyword evidence="3 8" id="KW-0349">Heme</keyword>
<dbReference type="GO" id="GO:0016705">
    <property type="term" value="F:oxidoreductase activity, acting on paired donors, with incorporation or reduction of molecular oxygen"/>
    <property type="evidence" value="ECO:0007669"/>
    <property type="project" value="InterPro"/>
</dbReference>
<evidence type="ECO:0000313" key="12">
    <source>
        <dbReference type="Proteomes" id="UP001140453"/>
    </source>
</evidence>
<dbReference type="Proteomes" id="UP001140453">
    <property type="component" value="Unassembled WGS sequence"/>
</dbReference>
<evidence type="ECO:0000256" key="8">
    <source>
        <dbReference type="PIRSR" id="PIRSR602401-1"/>
    </source>
</evidence>
<evidence type="ECO:0000256" key="1">
    <source>
        <dbReference type="ARBA" id="ARBA00001971"/>
    </source>
</evidence>
<dbReference type="GO" id="GO:0005506">
    <property type="term" value="F:iron ion binding"/>
    <property type="evidence" value="ECO:0007669"/>
    <property type="project" value="InterPro"/>
</dbReference>
<keyword evidence="4 8" id="KW-0479">Metal-binding</keyword>
<protein>
    <recommendedName>
        <fullName evidence="13">Trichodiene oxygenase</fullName>
    </recommendedName>
</protein>
<evidence type="ECO:0000256" key="5">
    <source>
        <dbReference type="ARBA" id="ARBA00023002"/>
    </source>
</evidence>
<organism evidence="11 12">
    <name type="scientific">Gnomoniopsis smithogilvyi</name>
    <dbReference type="NCBI Taxonomy" id="1191159"/>
    <lineage>
        <taxon>Eukaryota</taxon>
        <taxon>Fungi</taxon>
        <taxon>Dikarya</taxon>
        <taxon>Ascomycota</taxon>
        <taxon>Pezizomycotina</taxon>
        <taxon>Sordariomycetes</taxon>
        <taxon>Sordariomycetidae</taxon>
        <taxon>Diaporthales</taxon>
        <taxon>Gnomoniaceae</taxon>
        <taxon>Gnomoniopsis</taxon>
    </lineage>
</organism>
<dbReference type="InterPro" id="IPR002401">
    <property type="entry name" value="Cyt_P450_E_grp-I"/>
</dbReference>
<dbReference type="PRINTS" id="PR00463">
    <property type="entry name" value="EP450I"/>
</dbReference>
<keyword evidence="5 9" id="KW-0560">Oxidoreductase</keyword>
<dbReference type="OrthoDB" id="3945418at2759"/>
<name>A0A9W8YHW1_9PEZI</name>
<dbReference type="PROSITE" id="PS00086">
    <property type="entry name" value="CYTOCHROME_P450"/>
    <property type="match status" value="1"/>
</dbReference>
<keyword evidence="10" id="KW-1133">Transmembrane helix</keyword>
<dbReference type="GO" id="GO:0004497">
    <property type="term" value="F:monooxygenase activity"/>
    <property type="evidence" value="ECO:0007669"/>
    <property type="project" value="UniProtKB-KW"/>
</dbReference>
<keyword evidence="6 8" id="KW-0408">Iron</keyword>
<dbReference type="AlphaFoldDB" id="A0A9W8YHW1"/>
<keyword evidence="7 9" id="KW-0503">Monooxygenase</keyword>
<keyword evidence="10" id="KW-0812">Transmembrane</keyword>
<sequence>MEYLRQLPWHQFAIAAIVYYLSLGFYRLFLHPLAKFPGPKIAAATRWYEAYYDVVLNGAYTFKIAELHKKHGPIVRISPHELHISDATYYERLYRQEGLWNKYAWANKAFGVPNSTITCVDHTIHKRRREPLERFMSRANVIKNIDIVQRLTERLSGRIEEYAGKTKPINLGNAISAFVRDVATEFLLDKTYDNLGSEDFNEGMTAVFQGGGHVWRWTKHMPWFGPLMKSMPTSVIEKIGDKGTKDFFGYLKDTLQITQDLHTKLANAGADAEVEPQRTIVHAITLSSLPSVEKTLPRLFDDVSTVTGAAFETTAATLRLILFYVYSNTDILTKLRNEFASAGKDSRSHADELDLQQLERMPYLTAVLTEGLRMSPGVATRLARIAPDRDLMYEDWCIPAGTPVGMTTLLMHYDEIVYPEPDKFDPGRWLDVEDRRRFEKVFGPFSRGTRICLGMHLAWVELYLVVAALVLKFDFQLDGAGLKDVKPASDQFIAGTEDQSGIKAFVTKRKLGI</sequence>
<feature type="binding site" description="axial binding residue" evidence="8">
    <location>
        <position position="452"/>
    </location>
    <ligand>
        <name>heme</name>
        <dbReference type="ChEBI" id="CHEBI:30413"/>
    </ligand>
    <ligandPart>
        <name>Fe</name>
        <dbReference type="ChEBI" id="CHEBI:18248"/>
    </ligandPart>
</feature>
<dbReference type="SUPFAM" id="SSF48264">
    <property type="entry name" value="Cytochrome P450"/>
    <property type="match status" value="1"/>
</dbReference>
<comment type="cofactor">
    <cofactor evidence="1 8">
        <name>heme</name>
        <dbReference type="ChEBI" id="CHEBI:30413"/>
    </cofactor>
</comment>
<dbReference type="InterPro" id="IPR050121">
    <property type="entry name" value="Cytochrome_P450_monoxygenase"/>
</dbReference>
<keyword evidence="12" id="KW-1185">Reference proteome</keyword>
<evidence type="ECO:0000256" key="6">
    <source>
        <dbReference type="ARBA" id="ARBA00023004"/>
    </source>
</evidence>
<dbReference type="CDD" id="cd11062">
    <property type="entry name" value="CYP58-like"/>
    <property type="match status" value="1"/>
</dbReference>
<evidence type="ECO:0000256" key="4">
    <source>
        <dbReference type="ARBA" id="ARBA00022723"/>
    </source>
</evidence>
<evidence type="ECO:0000256" key="9">
    <source>
        <dbReference type="RuleBase" id="RU000461"/>
    </source>
</evidence>
<reference evidence="11" key="1">
    <citation type="submission" date="2022-10" db="EMBL/GenBank/DDBJ databases">
        <title>Tapping the CABI collections for fungal endophytes: first genome assemblies for Collariella, Neodidymelliopsis, Ascochyta clinopodiicola, Didymella pomorum, Didymosphaeria variabile, Neocosmospora piperis and Neocucurbitaria cava.</title>
        <authorList>
            <person name="Hill R."/>
        </authorList>
    </citation>
    <scope>NUCLEOTIDE SEQUENCE</scope>
    <source>
        <strain evidence="11">IMI 355082</strain>
    </source>
</reference>
<gene>
    <name evidence="11" type="ORF">N0V93_009896</name>
</gene>
<proteinExistence type="inferred from homology"/>
<dbReference type="Gene3D" id="1.10.630.10">
    <property type="entry name" value="Cytochrome P450"/>
    <property type="match status" value="1"/>
</dbReference>
<feature type="transmembrane region" description="Helical" evidence="10">
    <location>
        <begin position="12"/>
        <end position="30"/>
    </location>
</feature>
<evidence type="ECO:0000256" key="3">
    <source>
        <dbReference type="ARBA" id="ARBA00022617"/>
    </source>
</evidence>
<evidence type="ECO:0000256" key="10">
    <source>
        <dbReference type="SAM" id="Phobius"/>
    </source>
</evidence>
<dbReference type="PRINTS" id="PR00385">
    <property type="entry name" value="P450"/>
</dbReference>
<evidence type="ECO:0000256" key="7">
    <source>
        <dbReference type="ARBA" id="ARBA00023033"/>
    </source>
</evidence>
<dbReference type="InterPro" id="IPR001128">
    <property type="entry name" value="Cyt_P450"/>
</dbReference>
<evidence type="ECO:0000313" key="11">
    <source>
        <dbReference type="EMBL" id="KAJ4385468.1"/>
    </source>
</evidence>
<accession>A0A9W8YHW1</accession>
<dbReference type="Pfam" id="PF00067">
    <property type="entry name" value="p450"/>
    <property type="match status" value="1"/>
</dbReference>
<comment type="similarity">
    <text evidence="2 9">Belongs to the cytochrome P450 family.</text>
</comment>
<evidence type="ECO:0008006" key="13">
    <source>
        <dbReference type="Google" id="ProtNLM"/>
    </source>
</evidence>
<keyword evidence="10" id="KW-0472">Membrane</keyword>
<dbReference type="PANTHER" id="PTHR24305">
    <property type="entry name" value="CYTOCHROME P450"/>
    <property type="match status" value="1"/>
</dbReference>
<evidence type="ECO:0000256" key="2">
    <source>
        <dbReference type="ARBA" id="ARBA00010617"/>
    </source>
</evidence>
<dbReference type="GO" id="GO:0020037">
    <property type="term" value="F:heme binding"/>
    <property type="evidence" value="ECO:0007669"/>
    <property type="project" value="InterPro"/>
</dbReference>